<feature type="region of interest" description="Disordered" evidence="1">
    <location>
        <begin position="1"/>
        <end position="75"/>
    </location>
</feature>
<dbReference type="SUPFAM" id="SSF52047">
    <property type="entry name" value="RNI-like"/>
    <property type="match status" value="1"/>
</dbReference>
<reference evidence="2" key="1">
    <citation type="submission" date="2019-10" db="EMBL/GenBank/DDBJ databases">
        <authorList>
            <consortium name="DOE Joint Genome Institute"/>
            <person name="Kuo A."/>
            <person name="Miyauchi S."/>
            <person name="Kiss E."/>
            <person name="Drula E."/>
            <person name="Kohler A."/>
            <person name="Sanchez-Garcia M."/>
            <person name="Andreopoulos B."/>
            <person name="Barry K.W."/>
            <person name="Bonito G."/>
            <person name="Buee M."/>
            <person name="Carver A."/>
            <person name="Chen C."/>
            <person name="Cichocki N."/>
            <person name="Clum A."/>
            <person name="Culley D."/>
            <person name="Crous P.W."/>
            <person name="Fauchery L."/>
            <person name="Girlanda M."/>
            <person name="Hayes R."/>
            <person name="Keri Z."/>
            <person name="LaButti K."/>
            <person name="Lipzen A."/>
            <person name="Lombard V."/>
            <person name="Magnuson J."/>
            <person name="Maillard F."/>
            <person name="Morin E."/>
            <person name="Murat C."/>
            <person name="Nolan M."/>
            <person name="Ohm R."/>
            <person name="Pangilinan J."/>
            <person name="Pereira M."/>
            <person name="Perotto S."/>
            <person name="Peter M."/>
            <person name="Riley R."/>
            <person name="Sitrit Y."/>
            <person name="Stielow B."/>
            <person name="Szollosi G."/>
            <person name="Zifcakova L."/>
            <person name="Stursova M."/>
            <person name="Spatafora J.W."/>
            <person name="Tedersoo L."/>
            <person name="Vaario L.-M."/>
            <person name="Yamada A."/>
            <person name="Yan M."/>
            <person name="Wang P."/>
            <person name="Xu J."/>
            <person name="Bruns T."/>
            <person name="Baldrian P."/>
            <person name="Vilgalys R."/>
            <person name="Henrissat B."/>
            <person name="Grigoriev I.V."/>
            <person name="Hibbett D."/>
            <person name="Nagy L.G."/>
            <person name="Martin F.M."/>
        </authorList>
    </citation>
    <scope>NUCLEOTIDE SEQUENCE</scope>
    <source>
        <strain evidence="2">Prilba</strain>
    </source>
</reference>
<accession>A0A9P5MMV3</accession>
<dbReference type="Proteomes" id="UP000759537">
    <property type="component" value="Unassembled WGS sequence"/>
</dbReference>
<evidence type="ECO:0008006" key="4">
    <source>
        <dbReference type="Google" id="ProtNLM"/>
    </source>
</evidence>
<reference evidence="2" key="2">
    <citation type="journal article" date="2020" name="Nat. Commun.">
        <title>Large-scale genome sequencing of mycorrhizal fungi provides insights into the early evolution of symbiotic traits.</title>
        <authorList>
            <person name="Miyauchi S."/>
            <person name="Kiss E."/>
            <person name="Kuo A."/>
            <person name="Drula E."/>
            <person name="Kohler A."/>
            <person name="Sanchez-Garcia M."/>
            <person name="Morin E."/>
            <person name="Andreopoulos B."/>
            <person name="Barry K.W."/>
            <person name="Bonito G."/>
            <person name="Buee M."/>
            <person name="Carver A."/>
            <person name="Chen C."/>
            <person name="Cichocki N."/>
            <person name="Clum A."/>
            <person name="Culley D."/>
            <person name="Crous P.W."/>
            <person name="Fauchery L."/>
            <person name="Girlanda M."/>
            <person name="Hayes R.D."/>
            <person name="Keri Z."/>
            <person name="LaButti K."/>
            <person name="Lipzen A."/>
            <person name="Lombard V."/>
            <person name="Magnuson J."/>
            <person name="Maillard F."/>
            <person name="Murat C."/>
            <person name="Nolan M."/>
            <person name="Ohm R.A."/>
            <person name="Pangilinan J."/>
            <person name="Pereira M.F."/>
            <person name="Perotto S."/>
            <person name="Peter M."/>
            <person name="Pfister S."/>
            <person name="Riley R."/>
            <person name="Sitrit Y."/>
            <person name="Stielow J.B."/>
            <person name="Szollosi G."/>
            <person name="Zifcakova L."/>
            <person name="Stursova M."/>
            <person name="Spatafora J.W."/>
            <person name="Tedersoo L."/>
            <person name="Vaario L.M."/>
            <person name="Yamada A."/>
            <person name="Yan M."/>
            <person name="Wang P."/>
            <person name="Xu J."/>
            <person name="Bruns T."/>
            <person name="Baldrian P."/>
            <person name="Vilgalys R."/>
            <person name="Dunand C."/>
            <person name="Henrissat B."/>
            <person name="Grigoriev I.V."/>
            <person name="Hibbett D."/>
            <person name="Nagy L.G."/>
            <person name="Martin F.M."/>
        </authorList>
    </citation>
    <scope>NUCLEOTIDE SEQUENCE</scope>
    <source>
        <strain evidence="2">Prilba</strain>
    </source>
</reference>
<gene>
    <name evidence="2" type="ORF">DFH94DRAFT_192779</name>
</gene>
<proteinExistence type="predicted"/>
<comment type="caution">
    <text evidence="2">The sequence shown here is derived from an EMBL/GenBank/DDBJ whole genome shotgun (WGS) entry which is preliminary data.</text>
</comment>
<dbReference type="OrthoDB" id="3365698at2759"/>
<dbReference type="AlphaFoldDB" id="A0A9P5MMV3"/>
<evidence type="ECO:0000256" key="1">
    <source>
        <dbReference type="SAM" id="MobiDB-lite"/>
    </source>
</evidence>
<dbReference type="EMBL" id="WHVB01000021">
    <property type="protein sequence ID" value="KAF8472234.1"/>
    <property type="molecule type" value="Genomic_DNA"/>
</dbReference>
<name>A0A9P5MMV3_9AGAM</name>
<evidence type="ECO:0000313" key="3">
    <source>
        <dbReference type="Proteomes" id="UP000759537"/>
    </source>
</evidence>
<sequence>MSSHPHIRNSTGPPNPAHSIPASSAHDFSSSSVDIQGVHGSTRFSNTWMTPKAESSEGPMIRRAASPDESLEQPVGGKKWRTTIEMLPEDTLLGIFDFYRLLQMKQSYGSQWNWLRLAHVCRTWRYVISMSPRSLDMQILCTYGAPIRSTLNSWPSLPLVISINSNWKLKHIPQNVIVAFRHPDRLYKIELYVTSSIIGSIVEAIQKPCQALESIQITVRDATGPSIPFRNAFLGGSAPHLREIKLDGISFPFPEIRQVLLSANNLVELYLSRIPNDFYFSPEDLVTGLSTLVQLSKLTVGFHSPTTSRPPPPSITRSPPRTTFPSLTFLDFHGESEYLEEFVARIELPALFKITIGFFNDIVFEMPEFCKFIARLNPLGSPTHAFLKLSRESVKVYFFRKTDSINDWFCSLQTSCRRLDWRLSFVTQITSQLSPLLPSVRSFVIDYAFEMPIEEDVDSTQWLELFQLFTHVTNVTVWENRLVPVIVQTLAMEGIAGGVLPDLTSLCLNGYRSTPSVAKAAEQFVATRRLSGHTVDLTERYSSDSS</sequence>
<protein>
    <recommendedName>
        <fullName evidence="4">F-box domain-containing protein</fullName>
    </recommendedName>
</protein>
<organism evidence="2 3">
    <name type="scientific">Russula ochroleuca</name>
    <dbReference type="NCBI Taxonomy" id="152965"/>
    <lineage>
        <taxon>Eukaryota</taxon>
        <taxon>Fungi</taxon>
        <taxon>Dikarya</taxon>
        <taxon>Basidiomycota</taxon>
        <taxon>Agaricomycotina</taxon>
        <taxon>Agaricomycetes</taxon>
        <taxon>Russulales</taxon>
        <taxon>Russulaceae</taxon>
        <taxon>Russula</taxon>
    </lineage>
</organism>
<feature type="compositionally biased region" description="Low complexity" evidence="1">
    <location>
        <begin position="19"/>
        <end position="32"/>
    </location>
</feature>
<dbReference type="Gene3D" id="3.80.10.10">
    <property type="entry name" value="Ribonuclease Inhibitor"/>
    <property type="match status" value="1"/>
</dbReference>
<keyword evidence="3" id="KW-1185">Reference proteome</keyword>
<dbReference type="InterPro" id="IPR032675">
    <property type="entry name" value="LRR_dom_sf"/>
</dbReference>
<evidence type="ECO:0000313" key="2">
    <source>
        <dbReference type="EMBL" id="KAF8472234.1"/>
    </source>
</evidence>
<dbReference type="Gene3D" id="1.20.1280.50">
    <property type="match status" value="1"/>
</dbReference>
<feature type="compositionally biased region" description="Polar residues" evidence="1">
    <location>
        <begin position="1"/>
        <end position="12"/>
    </location>
</feature>